<gene>
    <name evidence="1" type="ORF">AB4Y32_27100</name>
</gene>
<protein>
    <submittedName>
        <fullName evidence="1">DUF3426 domain-containing protein</fullName>
    </submittedName>
</protein>
<proteinExistence type="predicted"/>
<name>A0ACC6U701_9BURK</name>
<dbReference type="EMBL" id="JBFRCH010000020">
    <property type="protein sequence ID" value="MEX3935421.1"/>
    <property type="molecule type" value="Genomic_DNA"/>
</dbReference>
<dbReference type="Proteomes" id="UP001558850">
    <property type="component" value="Unassembled WGS sequence"/>
</dbReference>
<organism evidence="1 2">
    <name type="scientific">Paraburkholderia phymatum</name>
    <dbReference type="NCBI Taxonomy" id="148447"/>
    <lineage>
        <taxon>Bacteria</taxon>
        <taxon>Pseudomonadati</taxon>
        <taxon>Pseudomonadota</taxon>
        <taxon>Betaproteobacteria</taxon>
        <taxon>Burkholderiales</taxon>
        <taxon>Burkholderiaceae</taxon>
        <taxon>Paraburkholderia</taxon>
    </lineage>
</organism>
<accession>A0ACC6U701</accession>
<sequence>MLLATRCPFCKTAFKLQPEQLTLRRGLVRCGHCHEVFDASNNLFDVTNGTSVDKAKRVSIDDVTAYTLDKLANGGRAPARDGTAPAVEPAAPADTDTHRAEQPAKDAGMHAAESASPHAAEATAAPPTAHLAETSSEHAAKPFASNEAVRHEEAPAGHAAAQAHVDKAPVEARDTAPAHGTPTAGSPDFRAEAWNPWAASPDASIDGRIRHNASTIPLKPVTIPSSAQPPLTLELTDSEPLNAEKAAARKPVEPHVEQKAAPPAETRAEPKVEPSIATQAQPKIEPSGDAQARPKVEPSGDAQAQPKVEPSGDTQAQPKVEPSGDAQAQPKVARSAESPAAPKTEPTFEASPERVLEQEIAEPPPHTWRAAEPARESARAPDAGTAGAAKAEADASLHEPLHEPLHETLHEGLYEPLRDKRHKPFFDPDDSAAVPSGDDHRDREPHFGSPAEEHDHEPHFGAGARKPFAAAPDDDDDAFAVRREPLGQDSRRIAWQAVGGVVIAVLAVLLLAQLAWWQRESVMVVWPGAQPLFVKACANLGCKVGPPRDIDGLLVEPSDLRQIDGPHKLELRMPLRNRFDIALAYPAVELTLLDENNNVAVRRVLWPQDYVKPGTPIAAGLPARTTQTMIVRLDTGNAVASNFRVQIFYP</sequence>
<comment type="caution">
    <text evidence="1">The sequence shown here is derived from an EMBL/GenBank/DDBJ whole genome shotgun (WGS) entry which is preliminary data.</text>
</comment>
<reference evidence="1" key="1">
    <citation type="submission" date="2024-07" db="EMBL/GenBank/DDBJ databases">
        <title>A survey of Mimosa microsymbionts across Brazilian biomes reveals a high diversity of Paraburkholderia nodulating endemic species, but also that Cupriavidus is common as a symbiont of widespread species.</title>
        <authorList>
            <person name="Rouws L."/>
            <person name="Barauna A."/>
            <person name="Beukes C."/>
            <person name="Rouws J.R.C."/>
            <person name="De Faria S.M."/>
            <person name="Gross E."/>
            <person name="Bueno Dos Reis Junior F."/>
            <person name="Simon M.F."/>
            <person name="Maluk M."/>
            <person name="Odee D.W."/>
            <person name="Kenicer G."/>
            <person name="Young J.P.W."/>
            <person name="Reis V.M."/>
            <person name="Zilli J."/>
            <person name="James E.K."/>
        </authorList>
    </citation>
    <scope>NUCLEOTIDE SEQUENCE</scope>
    <source>
        <strain evidence="1">EG181B</strain>
    </source>
</reference>
<evidence type="ECO:0000313" key="1">
    <source>
        <dbReference type="EMBL" id="MEX3935421.1"/>
    </source>
</evidence>
<keyword evidence="2" id="KW-1185">Reference proteome</keyword>
<evidence type="ECO:0000313" key="2">
    <source>
        <dbReference type="Proteomes" id="UP001558850"/>
    </source>
</evidence>